<name>H1UV94_COLHI</name>
<organism evidence="2 3">
    <name type="scientific">Colletotrichum higginsianum (strain IMI 349063)</name>
    <name type="common">Crucifer anthracnose fungus</name>
    <dbReference type="NCBI Taxonomy" id="759273"/>
    <lineage>
        <taxon>Eukaryota</taxon>
        <taxon>Fungi</taxon>
        <taxon>Dikarya</taxon>
        <taxon>Ascomycota</taxon>
        <taxon>Pezizomycotina</taxon>
        <taxon>Sordariomycetes</taxon>
        <taxon>Hypocreomycetidae</taxon>
        <taxon>Glomerellales</taxon>
        <taxon>Glomerellaceae</taxon>
        <taxon>Colletotrichum</taxon>
        <taxon>Colletotrichum destructivum species complex</taxon>
    </lineage>
</organism>
<feature type="compositionally biased region" description="Basic residues" evidence="1">
    <location>
        <begin position="1"/>
        <end position="28"/>
    </location>
</feature>
<reference evidence="3" key="1">
    <citation type="journal article" date="2012" name="Nat. Genet.">
        <title>Lifestyle transitions in plant pathogenic Colletotrichum fungi deciphered by genome and transcriptome analyses.</title>
        <authorList>
            <person name="O'Connell R.J."/>
            <person name="Thon M.R."/>
            <person name="Hacquard S."/>
            <person name="Amyotte S.G."/>
            <person name="Kleemann J."/>
            <person name="Torres M.F."/>
            <person name="Damm U."/>
            <person name="Buiate E.A."/>
            <person name="Epstein L."/>
            <person name="Alkan N."/>
            <person name="Altmueller J."/>
            <person name="Alvarado-Balderrama L."/>
            <person name="Bauser C.A."/>
            <person name="Becker C."/>
            <person name="Birren B.W."/>
            <person name="Chen Z."/>
            <person name="Choi J."/>
            <person name="Crouch J.A."/>
            <person name="Duvick J.P."/>
            <person name="Farman M.A."/>
            <person name="Gan P."/>
            <person name="Heiman D."/>
            <person name="Henrissat B."/>
            <person name="Howard R.J."/>
            <person name="Kabbage M."/>
            <person name="Koch C."/>
            <person name="Kracher B."/>
            <person name="Kubo Y."/>
            <person name="Law A.D."/>
            <person name="Lebrun M.-H."/>
            <person name="Lee Y.-H."/>
            <person name="Miyara I."/>
            <person name="Moore N."/>
            <person name="Neumann U."/>
            <person name="Nordstroem K."/>
            <person name="Panaccione D.G."/>
            <person name="Panstruga R."/>
            <person name="Place M."/>
            <person name="Proctor R.H."/>
            <person name="Prusky D."/>
            <person name="Rech G."/>
            <person name="Reinhardt R."/>
            <person name="Rollins J.A."/>
            <person name="Rounsley S."/>
            <person name="Schardl C.L."/>
            <person name="Schwartz D.C."/>
            <person name="Shenoy N."/>
            <person name="Shirasu K."/>
            <person name="Sikhakolli U.R."/>
            <person name="Stueber K."/>
            <person name="Sukno S.A."/>
            <person name="Sweigard J.A."/>
            <person name="Takano Y."/>
            <person name="Takahara H."/>
            <person name="Trail F."/>
            <person name="van der Does H.C."/>
            <person name="Voll L.M."/>
            <person name="Will I."/>
            <person name="Young S."/>
            <person name="Zeng Q."/>
            <person name="Zhang J."/>
            <person name="Zhou S."/>
            <person name="Dickman M.B."/>
            <person name="Schulze-Lefert P."/>
            <person name="Ver Loren van Themaat E."/>
            <person name="Ma L.-J."/>
            <person name="Vaillancourt L.J."/>
        </authorList>
    </citation>
    <scope>NUCLEOTIDE SEQUENCE [LARGE SCALE GENOMIC DNA]</scope>
    <source>
        <strain evidence="3">IMI 349063</strain>
    </source>
</reference>
<feature type="non-terminal residue" evidence="2">
    <location>
        <position position="1"/>
    </location>
</feature>
<proteinExistence type="predicted"/>
<protein>
    <submittedName>
        <fullName evidence="2">Uncharacterized protein</fullName>
    </submittedName>
</protein>
<feature type="region of interest" description="Disordered" evidence="1">
    <location>
        <begin position="1"/>
        <end position="52"/>
    </location>
</feature>
<evidence type="ECO:0000313" key="2">
    <source>
        <dbReference type="EMBL" id="CCF31895.1"/>
    </source>
</evidence>
<accession>H1UV94</accession>
<dbReference type="EMBL" id="CACQ02000258">
    <property type="protein sequence ID" value="CCF31895.1"/>
    <property type="molecule type" value="Genomic_DNA"/>
</dbReference>
<dbReference type="Proteomes" id="UP000007174">
    <property type="component" value="Unassembled WGS sequence"/>
</dbReference>
<sequence length="52" mass="6255">RCTNRLSRHAHSYHHHHHHHRQHHRASPHTKYTASFDAPAHQAPLPDHHRFP</sequence>
<dbReference type="HOGENOM" id="CLU_3111894_0_0_1"/>
<evidence type="ECO:0000256" key="1">
    <source>
        <dbReference type="SAM" id="MobiDB-lite"/>
    </source>
</evidence>
<feature type="non-terminal residue" evidence="2">
    <location>
        <position position="52"/>
    </location>
</feature>
<dbReference type="AlphaFoldDB" id="H1UV94"/>
<evidence type="ECO:0000313" key="3">
    <source>
        <dbReference type="Proteomes" id="UP000007174"/>
    </source>
</evidence>
<gene>
    <name evidence="2" type="ORF">CH063_16172</name>
</gene>